<feature type="region of interest" description="Disordered" evidence="1">
    <location>
        <begin position="1"/>
        <end position="44"/>
    </location>
</feature>
<evidence type="ECO:0000256" key="1">
    <source>
        <dbReference type="SAM" id="MobiDB-lite"/>
    </source>
</evidence>
<sequence length="441" mass="49630">AAKTAQTSRSPTGLIGDERFHQAAGETMDRRRGSKSKKPRTAAAAAVGPIGDRLTTLPLELRARIVSLLSFREIVQLTTLSRSWRHIHHHTPVVDINLLKLYWDEDVADEDSALAARVALSRRAQDGSASSVETLRLTYVVDDDRLFTDRRMRRHAERIIALADARDVRIHAAHSEDFVQHDWTLDLPPAARHLAVTGSRHLAPAIVGPGAAALRELRLFSLSRSLVLREWPHLPSLRSLGLNGVIVEAPFAPGSWCPLLEELAMIDCDIEQARVDIRLPWLRSLDMDAVDVRPRGKHDGDREPFGFITIDAPMLRNFVMYIDAAGSTTDYKSFTLRALGLRLLCWRNQFAERVVIDVGNPGSVKVGAIRLTTIYYREMECYRKQMMRMLEGLLPDLPPESVADVARPYLEECSDSEDEDDDEPKDRRLTCDLDALMSRHI</sequence>
<feature type="compositionally biased region" description="Polar residues" evidence="1">
    <location>
        <begin position="1"/>
        <end position="11"/>
    </location>
</feature>
<dbReference type="InterPro" id="IPR001810">
    <property type="entry name" value="F-box_dom"/>
</dbReference>
<dbReference type="SUPFAM" id="SSF81383">
    <property type="entry name" value="F-box domain"/>
    <property type="match status" value="1"/>
</dbReference>
<proteinExistence type="predicted"/>
<organism evidence="3 4">
    <name type="scientific">Paspalum notatum var. saurae</name>
    <dbReference type="NCBI Taxonomy" id="547442"/>
    <lineage>
        <taxon>Eukaryota</taxon>
        <taxon>Viridiplantae</taxon>
        <taxon>Streptophyta</taxon>
        <taxon>Embryophyta</taxon>
        <taxon>Tracheophyta</taxon>
        <taxon>Spermatophyta</taxon>
        <taxon>Magnoliopsida</taxon>
        <taxon>Liliopsida</taxon>
        <taxon>Poales</taxon>
        <taxon>Poaceae</taxon>
        <taxon>PACMAD clade</taxon>
        <taxon>Panicoideae</taxon>
        <taxon>Andropogonodae</taxon>
        <taxon>Paspaleae</taxon>
        <taxon>Paspalinae</taxon>
        <taxon>Paspalum</taxon>
    </lineage>
</organism>
<gene>
    <name evidence="3" type="ORF">U9M48_012263</name>
</gene>
<keyword evidence="4" id="KW-1185">Reference proteome</keyword>
<dbReference type="InterPro" id="IPR036047">
    <property type="entry name" value="F-box-like_dom_sf"/>
</dbReference>
<evidence type="ECO:0000259" key="2">
    <source>
        <dbReference type="PROSITE" id="PS50181"/>
    </source>
</evidence>
<evidence type="ECO:0000313" key="4">
    <source>
        <dbReference type="Proteomes" id="UP001341281"/>
    </source>
</evidence>
<dbReference type="Gene3D" id="1.20.1280.50">
    <property type="match status" value="1"/>
</dbReference>
<dbReference type="Proteomes" id="UP001341281">
    <property type="component" value="Chromosome 03"/>
</dbReference>
<reference evidence="3 4" key="1">
    <citation type="submission" date="2024-02" db="EMBL/GenBank/DDBJ databases">
        <title>High-quality chromosome-scale genome assembly of Pensacola bahiagrass (Paspalum notatum Flugge var. saurae).</title>
        <authorList>
            <person name="Vega J.M."/>
            <person name="Podio M."/>
            <person name="Orjuela J."/>
            <person name="Siena L.A."/>
            <person name="Pessino S.C."/>
            <person name="Combes M.C."/>
            <person name="Mariac C."/>
            <person name="Albertini E."/>
            <person name="Pupilli F."/>
            <person name="Ortiz J.P.A."/>
            <person name="Leblanc O."/>
        </authorList>
    </citation>
    <scope>NUCLEOTIDE SEQUENCE [LARGE SCALE GENOMIC DNA]</scope>
    <source>
        <strain evidence="3">R1</strain>
        <tissue evidence="3">Leaf</tissue>
    </source>
</reference>
<accession>A0AAQ3SXX4</accession>
<dbReference type="AlphaFoldDB" id="A0AAQ3SXX4"/>
<dbReference type="SUPFAM" id="SSF52047">
    <property type="entry name" value="RNI-like"/>
    <property type="match status" value="1"/>
</dbReference>
<name>A0AAQ3SXX4_PASNO</name>
<feature type="domain" description="F-box" evidence="2">
    <location>
        <begin position="51"/>
        <end position="101"/>
    </location>
</feature>
<dbReference type="PROSITE" id="PS50181">
    <property type="entry name" value="FBOX"/>
    <property type="match status" value="1"/>
</dbReference>
<feature type="compositionally biased region" description="Basic and acidic residues" evidence="1">
    <location>
        <begin position="16"/>
        <end position="31"/>
    </location>
</feature>
<dbReference type="InterPro" id="IPR053197">
    <property type="entry name" value="F-box_SCFL_complex_component"/>
</dbReference>
<dbReference type="EMBL" id="CP144747">
    <property type="protein sequence ID" value="WVZ62524.1"/>
    <property type="molecule type" value="Genomic_DNA"/>
</dbReference>
<feature type="non-terminal residue" evidence="3">
    <location>
        <position position="1"/>
    </location>
</feature>
<protein>
    <recommendedName>
        <fullName evidence="2">F-box domain-containing protein</fullName>
    </recommendedName>
</protein>
<evidence type="ECO:0000313" key="3">
    <source>
        <dbReference type="EMBL" id="WVZ62524.1"/>
    </source>
</evidence>
<dbReference type="PANTHER" id="PTHR34223">
    <property type="entry name" value="OS11G0201299 PROTEIN"/>
    <property type="match status" value="1"/>
</dbReference>